<proteinExistence type="predicted"/>
<sequence length="168" mass="19095">MSKSMYLRMCLTRTILDYRPVVFLDVEVPYVELRSRDGRRAVAKVEKGPCIGVSRELAVMLYPYYGWGAMDVEAYFEVSEANPVEATRVVMKVPFGITELVVRRQLTGFPIYEGTVALEYLDHVEFGEVVHVEPQPFAILTNNTALRLVEVPVEEDAVVFMMRGKRGV</sequence>
<gene>
    <name evidence="1" type="ordered locus">Pcal_1431</name>
</gene>
<evidence type="ECO:0000313" key="1">
    <source>
        <dbReference type="EMBL" id="ABO08851.1"/>
    </source>
</evidence>
<accession>A3MW34</accession>
<name>A3MW34_PYRCJ</name>
<dbReference type="eggNOG" id="arCOG05630">
    <property type="taxonomic scope" value="Archaea"/>
</dbReference>
<evidence type="ECO:0000313" key="2">
    <source>
        <dbReference type="Proteomes" id="UP000001431"/>
    </source>
</evidence>
<dbReference type="KEGG" id="pcl:Pcal_1431"/>
<dbReference type="AlphaFoldDB" id="A3MW34"/>
<dbReference type="HOGENOM" id="CLU_1700339_0_0_2"/>
<organism evidence="1 2">
    <name type="scientific">Pyrobaculum calidifontis (strain DSM 21063 / JCM 11548 / VA1)</name>
    <dbReference type="NCBI Taxonomy" id="410359"/>
    <lineage>
        <taxon>Archaea</taxon>
        <taxon>Thermoproteota</taxon>
        <taxon>Thermoprotei</taxon>
        <taxon>Thermoproteales</taxon>
        <taxon>Thermoproteaceae</taxon>
        <taxon>Pyrobaculum</taxon>
    </lineage>
</organism>
<dbReference type="EMBL" id="CP000561">
    <property type="protein sequence ID" value="ABO08851.1"/>
    <property type="molecule type" value="Genomic_DNA"/>
</dbReference>
<reference evidence="1" key="1">
    <citation type="submission" date="2007-02" db="EMBL/GenBank/DDBJ databases">
        <title>Complete sequence of Pyrobaculum calidifontis JCM 11548.</title>
        <authorList>
            <consortium name="US DOE Joint Genome Institute"/>
            <person name="Copeland A."/>
            <person name="Lucas S."/>
            <person name="Lapidus A."/>
            <person name="Barry K."/>
            <person name="Glavina del Rio T."/>
            <person name="Dalin E."/>
            <person name="Tice H."/>
            <person name="Pitluck S."/>
            <person name="Chain P."/>
            <person name="Malfatti S."/>
            <person name="Shin M."/>
            <person name="Vergez L."/>
            <person name="Schmutz J."/>
            <person name="Larimer F."/>
            <person name="Land M."/>
            <person name="Hauser L."/>
            <person name="Kyrpides N."/>
            <person name="Mikhailova N."/>
            <person name="Cozen A.E."/>
            <person name="Fitz-Gibbon S.T."/>
            <person name="House C.H."/>
            <person name="Saltikov C."/>
            <person name="Lowe T.M."/>
            <person name="Richardson P."/>
        </authorList>
    </citation>
    <scope>NUCLEOTIDE SEQUENCE [LARGE SCALE GENOMIC DNA]</scope>
    <source>
        <strain evidence="1">JCM 11548</strain>
    </source>
</reference>
<keyword evidence="2" id="KW-1185">Reference proteome</keyword>
<dbReference type="Proteomes" id="UP000001431">
    <property type="component" value="Chromosome"/>
</dbReference>
<protein>
    <submittedName>
        <fullName evidence="1">Uncharacterized protein</fullName>
    </submittedName>
</protein>